<dbReference type="GO" id="GO:0003677">
    <property type="term" value="F:DNA binding"/>
    <property type="evidence" value="ECO:0007669"/>
    <property type="project" value="UniProtKB-UniRule"/>
</dbReference>
<dbReference type="VEuPathDB" id="MicrosporidiaDB:AEWD_061260"/>
<dbReference type="CDD" id="cd00084">
    <property type="entry name" value="HMG-box_SF"/>
    <property type="match status" value="1"/>
</dbReference>
<feature type="domain" description="HMG box" evidence="4">
    <location>
        <begin position="136"/>
        <end position="191"/>
    </location>
</feature>
<feature type="DNA-binding region" description="HMG box" evidence="2">
    <location>
        <begin position="44"/>
        <end position="111"/>
    </location>
</feature>
<proteinExistence type="predicted"/>
<dbReference type="VEuPathDB" id="MicrosporidiaDB:AEWQ_061230"/>
<dbReference type="InterPro" id="IPR009071">
    <property type="entry name" value="HMG_box_dom"/>
</dbReference>
<accession>M1K8V3</accession>
<dbReference type="Gene3D" id="1.10.30.10">
    <property type="entry name" value="High mobility group box domain"/>
    <property type="match status" value="2"/>
</dbReference>
<dbReference type="VEuPathDB" id="MicrosporidiaDB:AEWR_061240"/>
<evidence type="ECO:0000259" key="4">
    <source>
        <dbReference type="PROSITE" id="PS50118"/>
    </source>
</evidence>
<dbReference type="EMBL" id="KC513609">
    <property type="protein sequence ID" value="AGE95742.1"/>
    <property type="molecule type" value="Genomic_DNA"/>
</dbReference>
<dbReference type="Pfam" id="PF00505">
    <property type="entry name" value="HMG_box"/>
    <property type="match status" value="2"/>
</dbReference>
<organism evidence="5">
    <name type="scientific">Encephalitozoon cuniculi</name>
    <name type="common">Microsporidian parasite</name>
    <dbReference type="NCBI Taxonomy" id="6035"/>
    <lineage>
        <taxon>Eukaryota</taxon>
        <taxon>Fungi</taxon>
        <taxon>Fungi incertae sedis</taxon>
        <taxon>Microsporidia</taxon>
        <taxon>Unikaryonidae</taxon>
        <taxon>Encephalitozoon</taxon>
    </lineage>
</organism>
<protein>
    <submittedName>
        <fullName evidence="5">High mobility group protein</fullName>
    </submittedName>
</protein>
<keyword evidence="2" id="KW-0539">Nucleus</keyword>
<feature type="compositionally biased region" description="Basic residues" evidence="3">
    <location>
        <begin position="27"/>
        <end position="39"/>
    </location>
</feature>
<dbReference type="OMA" id="QDCEAIG"/>
<dbReference type="AlphaFoldDB" id="M1K8V3"/>
<evidence type="ECO:0000256" key="3">
    <source>
        <dbReference type="SAM" id="MobiDB-lite"/>
    </source>
</evidence>
<sequence length="201" mass="23207">MSGPCLLLNFYKPFLYPLITMVTEKSKKPRSKTAVKRRKDPNAPKKPMSGYFIFGQEQRKKNEELSRLPVADQGRAISEMWKKLSDEEREEYNKISNRERELYQARIEEYKKSDEYHNHLEKVAADEAAAGKKKKGIKKVTGYNEFFKAVRKAVSEENPSFTMMETTSAVAKRWKELSEDEKAVYNKIAEEKNVKAGLVGG</sequence>
<name>M1K8V3_ENCCN</name>
<dbReference type="InterPro" id="IPR036910">
    <property type="entry name" value="HMG_box_dom_sf"/>
</dbReference>
<feature type="domain" description="HMG box" evidence="4">
    <location>
        <begin position="44"/>
        <end position="111"/>
    </location>
</feature>
<feature type="DNA-binding region" description="HMG box" evidence="2">
    <location>
        <begin position="136"/>
        <end position="191"/>
    </location>
</feature>
<dbReference type="InterPro" id="IPR050342">
    <property type="entry name" value="HMGB"/>
</dbReference>
<evidence type="ECO:0000256" key="1">
    <source>
        <dbReference type="ARBA" id="ARBA00023125"/>
    </source>
</evidence>
<dbReference type="PROSITE" id="PS50118">
    <property type="entry name" value="HMG_BOX_2"/>
    <property type="match status" value="2"/>
</dbReference>
<dbReference type="GO" id="GO:0005634">
    <property type="term" value="C:nucleus"/>
    <property type="evidence" value="ECO:0007669"/>
    <property type="project" value="UniProtKB-UniRule"/>
</dbReference>
<evidence type="ECO:0000256" key="2">
    <source>
        <dbReference type="PROSITE-ProRule" id="PRU00267"/>
    </source>
</evidence>
<dbReference type="SMART" id="SM00398">
    <property type="entry name" value="HMG"/>
    <property type="match status" value="2"/>
</dbReference>
<gene>
    <name evidence="5" type="ORF">ECU06_1270</name>
</gene>
<feature type="region of interest" description="Disordered" evidence="3">
    <location>
        <begin position="25"/>
        <end position="50"/>
    </location>
</feature>
<dbReference type="VEuPathDB" id="MicrosporidiaDB:M970_061240"/>
<dbReference type="PANTHER" id="PTHR48112">
    <property type="entry name" value="HIGH MOBILITY GROUP PROTEIN DSP1"/>
    <property type="match status" value="1"/>
</dbReference>
<evidence type="ECO:0000313" key="5">
    <source>
        <dbReference type="EMBL" id="AGE95742.1"/>
    </source>
</evidence>
<dbReference type="VEuPathDB" id="MicrosporidiaDB:ECU06_1270"/>
<reference evidence="5" key="1">
    <citation type="journal article" date="2013" name="Eukaryot. Cell">
        <title>Extremely Reduced Levels of Heterozygosity in the Vertebrate Pathogen Encephalitozoon cuniculi.</title>
        <authorList>
            <person name="Selman M."/>
            <person name="Sak B."/>
            <person name="Kvac M."/>
            <person name="Farinelli L."/>
            <person name="Weiss L.M."/>
            <person name="Corradi N."/>
        </authorList>
    </citation>
    <scope>NUCLEOTIDE SEQUENCE</scope>
</reference>
<keyword evidence="1 2" id="KW-0238">DNA-binding</keyword>
<dbReference type="SUPFAM" id="SSF47095">
    <property type="entry name" value="HMG-box"/>
    <property type="match status" value="2"/>
</dbReference>